<accession>A0A386AY85</accession>
<organism evidence="1">
    <name type="scientific">Pseudochlorodesmis sp. HV01306b</name>
    <dbReference type="NCBI Taxonomy" id="2358489"/>
    <lineage>
        <taxon>Eukaryota</taxon>
        <taxon>Viridiplantae</taxon>
        <taxon>Chlorophyta</taxon>
        <taxon>core chlorophytes</taxon>
        <taxon>Ulvophyceae</taxon>
        <taxon>TCBD clade</taxon>
        <taxon>Bryopsidales</taxon>
        <taxon>Bryopsidineae</taxon>
        <taxon>Bryopsidaceae</taxon>
        <taxon>Pseudochlorodesmis</taxon>
    </lineage>
</organism>
<gene>
    <name evidence="1" type="primary">orf172</name>
</gene>
<protein>
    <submittedName>
        <fullName evidence="1">Uncharacterized protein</fullName>
    </submittedName>
</protein>
<evidence type="ECO:0000313" key="1">
    <source>
        <dbReference type="EMBL" id="AYC64414.1"/>
    </source>
</evidence>
<keyword evidence="1" id="KW-0934">Plastid</keyword>
<dbReference type="AlphaFoldDB" id="A0A386AY85"/>
<keyword evidence="1" id="KW-0150">Chloroplast</keyword>
<proteinExistence type="predicted"/>
<dbReference type="EMBL" id="MH591096">
    <property type="protein sequence ID" value="AYC64414.1"/>
    <property type="molecule type" value="Genomic_DNA"/>
</dbReference>
<reference evidence="1" key="2">
    <citation type="journal article" date="2019" name="Mol. Phylogenet. Evol.">
        <title>Reassessment of the classification of bryopsidales (chlorophyta) based on chloroplast phylogenomic analyses.</title>
        <authorList>
            <person name="Cremen M.C."/>
            <person name="Leliaert F."/>
            <person name="West J."/>
            <person name="Lam D.W."/>
            <person name="Shimada S."/>
            <person name="Lopez-Bautista J.M."/>
            <person name="Verbruggen H."/>
        </authorList>
    </citation>
    <scope>NUCLEOTIDE SEQUENCE</scope>
</reference>
<sequence length="172" mass="20313">MGLIRFNGGSGAPNSLTTSPNRRRWVLESLHNLLINLGDLEEGRVGYLPRGNNLMSLLLIVRQFMDPQADNFLDCQKQLKDAWDCAQEETFNQTEVELENFTDGYETELNLVIEIKEKQSWEDWLRFQQMEQKFEQKMAQELMVHNYRTQNLRDINEKHFCLSLEDLEVKQE</sequence>
<reference evidence="1" key="1">
    <citation type="submission" date="2018-07" db="EMBL/GenBank/DDBJ databases">
        <authorList>
            <person name="Quirk P.G."/>
            <person name="Krulwich T.A."/>
        </authorList>
    </citation>
    <scope>NUCLEOTIDE SEQUENCE</scope>
</reference>
<geneLocation type="chloroplast" evidence="1"/>
<name>A0A386AY85_9CHLO</name>